<keyword evidence="2" id="KW-1185">Reference proteome</keyword>
<accession>A0ABT0BIQ1</accession>
<evidence type="ECO:0000313" key="2">
    <source>
        <dbReference type="Proteomes" id="UP001162881"/>
    </source>
</evidence>
<dbReference type="Proteomes" id="UP001162881">
    <property type="component" value="Unassembled WGS sequence"/>
</dbReference>
<name>A0ABT0BIQ1_9SPHN</name>
<gene>
    <name evidence="1" type="ORF">MTR62_18670</name>
</gene>
<dbReference type="EMBL" id="JALHLF010000132">
    <property type="protein sequence ID" value="MCJ2184696.1"/>
    <property type="molecule type" value="Genomic_DNA"/>
</dbReference>
<organism evidence="1 2">
    <name type="scientific">Novosphingobium organovorum</name>
    <dbReference type="NCBI Taxonomy" id="2930092"/>
    <lineage>
        <taxon>Bacteria</taxon>
        <taxon>Pseudomonadati</taxon>
        <taxon>Pseudomonadota</taxon>
        <taxon>Alphaproteobacteria</taxon>
        <taxon>Sphingomonadales</taxon>
        <taxon>Sphingomonadaceae</taxon>
        <taxon>Novosphingobium</taxon>
    </lineage>
</organism>
<dbReference type="Pfam" id="PF18934">
    <property type="entry name" value="DUF5682"/>
    <property type="match status" value="1"/>
</dbReference>
<evidence type="ECO:0000313" key="1">
    <source>
        <dbReference type="EMBL" id="MCJ2184696.1"/>
    </source>
</evidence>
<proteinExistence type="predicted"/>
<protein>
    <submittedName>
        <fullName evidence="1">DUF5682 family protein</fullName>
    </submittedName>
</protein>
<comment type="caution">
    <text evidence="1">The sequence shown here is derived from an EMBL/GenBank/DDBJ whole genome shotgun (WGS) entry which is preliminary data.</text>
</comment>
<reference evidence="1" key="1">
    <citation type="submission" date="2022-03" db="EMBL/GenBank/DDBJ databases">
        <title>Identification of a novel bacterium isolated from mangrove sediments.</title>
        <authorList>
            <person name="Pan X."/>
        </authorList>
    </citation>
    <scope>NUCLEOTIDE SEQUENCE</scope>
    <source>
        <strain evidence="1">B1949</strain>
    </source>
</reference>
<sequence length="825" mass="88260">MEAAAPGEGQIHDRARDLWVVPIRHHSPACAAQLERLIAAVAPAAILVEGPCDFDPLIEAIGDPRTRAPFAVVALRETPGRQDAPAPAIRRVASYFPFCAHSPELVALHAARDRGIPARFIDLPSHARAMDADAALTEGRSLLGSEHPFTIGDYVRALARALGCRDGNEVWDHLFESRIAHPDWRAFFADTARYCAHIRAASDPASGEDDGTFAREAQMRALLAQTRAEIDGPILAVVGGFHAPALLAPPARADPPARTGAKTASRAYLVRYGMRQLDALRGYDAGLPLPGYYERLWATRTGPKNGKGRDDDTSPAALARTILTGFAAHLREAGAQGPAPEVPSVAVLVNAIEQAERLAALRGRPFALRDDILDAVRSTFVKGELARAGSPLMTEFHAWLTGTAIGDVPPSAASPPLVEAVRERARALGFTLSDGEHRTRHLDIYRKPRHRAASRLCHAMTLIGAPFAERTAGPDFRSDVALDRLHEVWRTSWSPHVEARLIALSEVADDLDEALAFVLAQSIAALPQAGRGRDARAAIELFAAACRAGLDTAPGGGTEALLALIEDAVIEDPEPASLVAALSDLLLLRRAGEALGIANPTAIDRLVATAWRRVLTLLPTLADTGEDRLDDALRALADLRGVLELARTAHDRLDGGLEKGTLDHRDFDTALERLAARPLAPLLAGAIEAFALIDGRRAPTALAARLSGELAGGYADPAERLAFLRGLIAIARELLWNVPEVLAALEGIVTGTDEDAFRALLPHLRLALMPLDPREIDRLAQRIAERLGTGSGTLTRSHAIGEDELAANLTLDHALARLLAEEGLA</sequence>
<dbReference type="InterPro" id="IPR043737">
    <property type="entry name" value="DUF5682"/>
</dbReference>
<dbReference type="RefSeq" id="WP_244023782.1">
    <property type="nucleotide sequence ID" value="NZ_JALHLF010000132.1"/>
</dbReference>